<sequence>MQPGPSDGGGGVGAGRRLAVVRASKGVRIESLDPWFAP</sequence>
<reference evidence="1 2" key="1">
    <citation type="submission" date="2020-08" db="EMBL/GenBank/DDBJ databases">
        <title>Genomic Encyclopedia of Type Strains, Phase III (KMG-III): the genomes of soil and plant-associated and newly described type strains.</title>
        <authorList>
            <person name="Whitman W."/>
        </authorList>
    </citation>
    <scope>NUCLEOTIDE SEQUENCE [LARGE SCALE GENOMIC DNA]</scope>
    <source>
        <strain evidence="1 2">CECT 3226</strain>
    </source>
</reference>
<proteinExistence type="predicted"/>
<protein>
    <submittedName>
        <fullName evidence="1">Uncharacterized protein</fullName>
    </submittedName>
</protein>
<keyword evidence="2" id="KW-1185">Reference proteome</keyword>
<dbReference type="EMBL" id="JACHJE010000005">
    <property type="protein sequence ID" value="MBB5125820.1"/>
    <property type="molecule type" value="Genomic_DNA"/>
</dbReference>
<organism evidence="1 2">
    <name type="scientific">Streptomyces griseoloalbus</name>
    <dbReference type="NCBI Taxonomy" id="67303"/>
    <lineage>
        <taxon>Bacteria</taxon>
        <taxon>Bacillati</taxon>
        <taxon>Actinomycetota</taxon>
        <taxon>Actinomycetes</taxon>
        <taxon>Kitasatosporales</taxon>
        <taxon>Streptomycetaceae</taxon>
        <taxon>Streptomyces</taxon>
    </lineage>
</organism>
<evidence type="ECO:0000313" key="1">
    <source>
        <dbReference type="EMBL" id="MBB5125820.1"/>
    </source>
</evidence>
<name>A0A7W8BM47_9ACTN</name>
<gene>
    <name evidence="1" type="ORF">FHS32_002554</name>
</gene>
<dbReference type="AlphaFoldDB" id="A0A7W8BM47"/>
<accession>A0A7W8BM47</accession>
<dbReference type="Proteomes" id="UP000568022">
    <property type="component" value="Unassembled WGS sequence"/>
</dbReference>
<comment type="caution">
    <text evidence="1">The sequence shown here is derived from an EMBL/GenBank/DDBJ whole genome shotgun (WGS) entry which is preliminary data.</text>
</comment>
<evidence type="ECO:0000313" key="2">
    <source>
        <dbReference type="Proteomes" id="UP000568022"/>
    </source>
</evidence>